<keyword evidence="3" id="KW-1185">Reference proteome</keyword>
<dbReference type="Pfam" id="PF14808">
    <property type="entry name" value="TMEM164"/>
    <property type="match status" value="1"/>
</dbReference>
<feature type="transmembrane region" description="Helical" evidence="1">
    <location>
        <begin position="215"/>
        <end position="237"/>
    </location>
</feature>
<keyword evidence="1" id="KW-0812">Transmembrane</keyword>
<protein>
    <recommendedName>
        <fullName evidence="4">TIGR02206 family membrane protein</fullName>
    </recommendedName>
</protein>
<accession>A0A0K1REZ9</accession>
<dbReference type="NCBIfam" id="TIGR02206">
    <property type="entry name" value="intg_mem_TP0381"/>
    <property type="match status" value="1"/>
</dbReference>
<dbReference type="Proteomes" id="UP000060016">
    <property type="component" value="Chromosome"/>
</dbReference>
<evidence type="ECO:0000256" key="1">
    <source>
        <dbReference type="SAM" id="Phobius"/>
    </source>
</evidence>
<feature type="transmembrane region" description="Helical" evidence="1">
    <location>
        <begin position="26"/>
        <end position="43"/>
    </location>
</feature>
<feature type="transmembrane region" description="Helical" evidence="1">
    <location>
        <begin position="142"/>
        <end position="164"/>
    </location>
</feature>
<evidence type="ECO:0000313" key="2">
    <source>
        <dbReference type="EMBL" id="AKV60002.1"/>
    </source>
</evidence>
<feature type="transmembrane region" description="Helical" evidence="1">
    <location>
        <begin position="55"/>
        <end position="73"/>
    </location>
</feature>
<dbReference type="KEGG" id="crie:AK829_10365"/>
<dbReference type="AlphaFoldDB" id="A0A0K1REZ9"/>
<proteinExistence type="predicted"/>
<gene>
    <name evidence="2" type="ORF">AK829_10365</name>
</gene>
<feature type="transmembrane region" description="Helical" evidence="1">
    <location>
        <begin position="171"/>
        <end position="188"/>
    </location>
</feature>
<sequence length="244" mass="27705">MPYTPPDWTSRNGETYGNIGQFDRRHAGVLVFVIVLCGVLVVAARRLPRNKREAARKVAGAVLGICVTAYYLWVLHPDRIVWDETAPFHVTDALRVVTPIALLTDAPLPQALSFYWGFLLNPMALLTPDMAYVQRYPGLQEFAYWFFHTAALVVPTVLTFAFGYRPSWKDWRIVTAITFAWAGFAQVMNKITGGNYMFVARHPRGWSLLNLFGPWPYYLLVVAPGIPLVWAGMTWLANRKSRKN</sequence>
<dbReference type="InterPro" id="IPR011737">
    <property type="entry name" value="CHP02206_TP0381"/>
</dbReference>
<organism evidence="2 3">
    <name type="scientific">Corynebacterium riegelii</name>
    <dbReference type="NCBI Taxonomy" id="156976"/>
    <lineage>
        <taxon>Bacteria</taxon>
        <taxon>Bacillati</taxon>
        <taxon>Actinomycetota</taxon>
        <taxon>Actinomycetes</taxon>
        <taxon>Mycobacteriales</taxon>
        <taxon>Corynebacteriaceae</taxon>
        <taxon>Corynebacterium</taxon>
    </lineage>
</organism>
<keyword evidence="1" id="KW-1133">Transmembrane helix</keyword>
<dbReference type="PATRIC" id="fig|156976.3.peg.2088"/>
<reference evidence="2 3" key="1">
    <citation type="submission" date="2015-08" db="EMBL/GenBank/DDBJ databases">
        <authorList>
            <person name="Babu N.S."/>
            <person name="Beckwith C.J."/>
            <person name="Beseler K.G."/>
            <person name="Brison A."/>
            <person name="Carone J.V."/>
            <person name="Caskin T.P."/>
            <person name="Diamond M."/>
            <person name="Durham M.E."/>
            <person name="Foxe J.M."/>
            <person name="Go M."/>
            <person name="Henderson B.A."/>
            <person name="Jones I.B."/>
            <person name="McGettigan J.A."/>
            <person name="Micheletti S.J."/>
            <person name="Nasrallah M.E."/>
            <person name="Ortiz D."/>
            <person name="Piller C.R."/>
            <person name="Privatt S.R."/>
            <person name="Schneider S.L."/>
            <person name="Sharp S."/>
            <person name="Smith T.C."/>
            <person name="Stanton J.D."/>
            <person name="Ullery H.E."/>
            <person name="Wilson R.J."/>
            <person name="Serrano M.G."/>
            <person name="Buck G."/>
            <person name="Lee V."/>
            <person name="Wang Y."/>
            <person name="Carvalho R."/>
            <person name="Voegtly L."/>
            <person name="Shi R."/>
            <person name="Duckworth R."/>
            <person name="Johnson A."/>
            <person name="Loviza R."/>
            <person name="Walstead R."/>
            <person name="Shah Z."/>
            <person name="Kiflezghi M."/>
            <person name="Wade K."/>
            <person name="Ball S.L."/>
            <person name="Bradley K.W."/>
            <person name="Asai D.J."/>
            <person name="Bowman C.A."/>
            <person name="Russell D.A."/>
            <person name="Pope W.H."/>
            <person name="Jacobs-Sera D."/>
            <person name="Hendrix R.W."/>
            <person name="Hatfull G.F."/>
        </authorList>
    </citation>
    <scope>NUCLEOTIDE SEQUENCE [LARGE SCALE GENOMIC DNA]</scope>
    <source>
        <strain evidence="2 3">PUDD_83A45</strain>
    </source>
</reference>
<dbReference type="EMBL" id="CP012342">
    <property type="protein sequence ID" value="AKV60002.1"/>
    <property type="molecule type" value="Genomic_DNA"/>
</dbReference>
<name>A0A0K1REZ9_9CORY</name>
<keyword evidence="1" id="KW-0472">Membrane</keyword>
<evidence type="ECO:0008006" key="4">
    <source>
        <dbReference type="Google" id="ProtNLM"/>
    </source>
</evidence>
<evidence type="ECO:0000313" key="3">
    <source>
        <dbReference type="Proteomes" id="UP000060016"/>
    </source>
</evidence>